<dbReference type="EMBL" id="KL198211">
    <property type="protein sequence ID" value="KDQ05671.1"/>
    <property type="molecule type" value="Genomic_DNA"/>
</dbReference>
<dbReference type="InParanoid" id="A0A067M251"/>
<keyword evidence="2" id="KW-1185">Reference proteome</keyword>
<name>A0A067M251_BOTB1</name>
<proteinExistence type="predicted"/>
<evidence type="ECO:0000313" key="2">
    <source>
        <dbReference type="Proteomes" id="UP000027195"/>
    </source>
</evidence>
<dbReference type="Proteomes" id="UP000027195">
    <property type="component" value="Unassembled WGS sequence"/>
</dbReference>
<organism evidence="1 2">
    <name type="scientific">Botryobasidium botryosum (strain FD-172 SS1)</name>
    <dbReference type="NCBI Taxonomy" id="930990"/>
    <lineage>
        <taxon>Eukaryota</taxon>
        <taxon>Fungi</taxon>
        <taxon>Dikarya</taxon>
        <taxon>Basidiomycota</taxon>
        <taxon>Agaricomycotina</taxon>
        <taxon>Agaricomycetes</taxon>
        <taxon>Cantharellales</taxon>
        <taxon>Botryobasidiaceae</taxon>
        <taxon>Botryobasidium</taxon>
    </lineage>
</organism>
<dbReference type="AlphaFoldDB" id="A0A067M251"/>
<protein>
    <submittedName>
        <fullName evidence="1">Uncharacterized protein</fullName>
    </submittedName>
</protein>
<gene>
    <name evidence="1" type="ORF">BOTBODRAFT_182335</name>
</gene>
<dbReference type="HOGENOM" id="CLU_1440828_0_0_1"/>
<sequence length="188" mass="21741">MSPLRAPDYYWKGIMGTVTLEDSVITEVSLEEGPGYCHQTCKSKHMYDPDKDTLRWCENCEIWQHTTTCVSGPPRGLKPHPDDVHLLHRKNPLPDFQGRHILQILDWPIQRAPVKVGDVKVPTSYEVFVTTVRKYYRAGSLPAQWQEELFQALAPLRKDQAQSHFNAMMKTAVPKKQYLCQSCRTRFI</sequence>
<evidence type="ECO:0000313" key="1">
    <source>
        <dbReference type="EMBL" id="KDQ05671.1"/>
    </source>
</evidence>
<accession>A0A067M251</accession>
<reference evidence="2" key="1">
    <citation type="journal article" date="2014" name="Proc. Natl. Acad. Sci. U.S.A.">
        <title>Extensive sampling of basidiomycete genomes demonstrates inadequacy of the white-rot/brown-rot paradigm for wood decay fungi.</title>
        <authorList>
            <person name="Riley R."/>
            <person name="Salamov A.A."/>
            <person name="Brown D.W."/>
            <person name="Nagy L.G."/>
            <person name="Floudas D."/>
            <person name="Held B.W."/>
            <person name="Levasseur A."/>
            <person name="Lombard V."/>
            <person name="Morin E."/>
            <person name="Otillar R."/>
            <person name="Lindquist E.A."/>
            <person name="Sun H."/>
            <person name="LaButti K.M."/>
            <person name="Schmutz J."/>
            <person name="Jabbour D."/>
            <person name="Luo H."/>
            <person name="Baker S.E."/>
            <person name="Pisabarro A.G."/>
            <person name="Walton J.D."/>
            <person name="Blanchette R.A."/>
            <person name="Henrissat B."/>
            <person name="Martin F."/>
            <person name="Cullen D."/>
            <person name="Hibbett D.S."/>
            <person name="Grigoriev I.V."/>
        </authorList>
    </citation>
    <scope>NUCLEOTIDE SEQUENCE [LARGE SCALE GENOMIC DNA]</scope>
    <source>
        <strain evidence="2">FD-172 SS1</strain>
    </source>
</reference>
<dbReference type="OrthoDB" id="10668830at2759"/>